<reference evidence="2" key="1">
    <citation type="submission" date="2017-11" db="EMBL/GenBank/DDBJ databases">
        <title>The draft genome sequence of Chromatocurvus sp. F02.</title>
        <authorList>
            <person name="Du Z.-J."/>
            <person name="Chang Y.-Q."/>
        </authorList>
    </citation>
    <scope>NUCLEOTIDE SEQUENCE [LARGE SCALE GENOMIC DNA]</scope>
    <source>
        <strain evidence="2">F02</strain>
    </source>
</reference>
<dbReference type="EMBL" id="PKLZ01000001">
    <property type="protein sequence ID" value="PLW84411.1"/>
    <property type="molecule type" value="Genomic_DNA"/>
</dbReference>
<gene>
    <name evidence="1" type="ORF">CWI75_03470</name>
</gene>
<evidence type="ECO:0000313" key="1">
    <source>
        <dbReference type="EMBL" id="PLW84411.1"/>
    </source>
</evidence>
<accession>A0A2N5Y7N8</accession>
<name>A0A2N5Y7N8_9GAMM</name>
<dbReference type="Proteomes" id="UP000234845">
    <property type="component" value="Unassembled WGS sequence"/>
</dbReference>
<protein>
    <submittedName>
        <fullName evidence="1">Uncharacterized protein</fullName>
    </submittedName>
</protein>
<dbReference type="OrthoDB" id="5728091at2"/>
<evidence type="ECO:0000313" key="2">
    <source>
        <dbReference type="Proteomes" id="UP000234845"/>
    </source>
</evidence>
<comment type="caution">
    <text evidence="1">The sequence shown here is derived from an EMBL/GenBank/DDBJ whole genome shotgun (WGS) entry which is preliminary data.</text>
</comment>
<keyword evidence="2" id="KW-1185">Reference proteome</keyword>
<dbReference type="AlphaFoldDB" id="A0A2N5Y7N8"/>
<dbReference type="RefSeq" id="WP_101520045.1">
    <property type="nucleotide sequence ID" value="NZ_PKLZ01000001.1"/>
</dbReference>
<sequence length="190" mass="21671">MKPPRKDLTTLAASYRACAAETAPPPLGFSARLNLLWDLAGAAPSLIEGRVLSVLAINPEWREADVRRWLQQDVLPPRQDLRNMVAFLVAELGPEHDTVRWEAFLVYGAPIVPSPVEHLLYQQDSGRRLIAARIFARITEQYGIQPSSYDADIVFQRCLKLMHQFNIYEWQDFQAGHMDPFRNVLFPAED</sequence>
<proteinExistence type="predicted"/>
<organism evidence="1 2">
    <name type="scientific">Kineobactrum sediminis</name>
    <dbReference type="NCBI Taxonomy" id="1905677"/>
    <lineage>
        <taxon>Bacteria</taxon>
        <taxon>Pseudomonadati</taxon>
        <taxon>Pseudomonadota</taxon>
        <taxon>Gammaproteobacteria</taxon>
        <taxon>Cellvibrionales</taxon>
        <taxon>Halieaceae</taxon>
        <taxon>Kineobactrum</taxon>
    </lineage>
</organism>